<feature type="domain" description="Retrotransposon gag" evidence="3">
    <location>
        <begin position="290"/>
        <end position="361"/>
    </location>
</feature>
<organism evidence="5 6">
    <name type="scientific">Buddleja alternifolia</name>
    <dbReference type="NCBI Taxonomy" id="168488"/>
    <lineage>
        <taxon>Eukaryota</taxon>
        <taxon>Viridiplantae</taxon>
        <taxon>Streptophyta</taxon>
        <taxon>Embryophyta</taxon>
        <taxon>Tracheophyta</taxon>
        <taxon>Spermatophyta</taxon>
        <taxon>Magnoliopsida</taxon>
        <taxon>eudicotyledons</taxon>
        <taxon>Gunneridae</taxon>
        <taxon>Pentapetalae</taxon>
        <taxon>asterids</taxon>
        <taxon>lamiids</taxon>
        <taxon>Lamiales</taxon>
        <taxon>Scrophulariaceae</taxon>
        <taxon>Buddlejeae</taxon>
        <taxon>Buddleja</taxon>
    </lineage>
</organism>
<evidence type="ECO:0000313" key="5">
    <source>
        <dbReference type="EMBL" id="KAG8377514.1"/>
    </source>
</evidence>
<keyword evidence="6" id="KW-1185">Reference proteome</keyword>
<accession>A0AAV6X559</accession>
<dbReference type="Proteomes" id="UP000826271">
    <property type="component" value="Unassembled WGS sequence"/>
</dbReference>
<feature type="compositionally biased region" description="Basic and acidic residues" evidence="2">
    <location>
        <begin position="1"/>
        <end position="12"/>
    </location>
</feature>
<evidence type="ECO:0000259" key="3">
    <source>
        <dbReference type="Pfam" id="PF03732"/>
    </source>
</evidence>
<comment type="caution">
    <text evidence="5">The sequence shown here is derived from an EMBL/GenBank/DDBJ whole genome shotgun (WGS) entry which is preliminary data.</text>
</comment>
<proteinExistence type="predicted"/>
<feature type="compositionally biased region" description="Polar residues" evidence="2">
    <location>
        <begin position="28"/>
        <end position="52"/>
    </location>
</feature>
<sequence>MLNILKDFEKFEANSPPRPQISRKHPSNHVSSQSDNQSSNCGTPDSTGFSQFSIDLSDDDDNVGGSSSQRPIGVKKAKLKKKVEEERSKDVDKLKAQNEEVVELMRKPTEDRKHHFEMREKELYLKEQEMLLRAQEVQMHQQQRQMHQQQRVDYCTNSQVYLYSNFPGIGTTMVETTRSNTELRKDVDALKETCEQTEKTIEDMRNMLAKLIMNQQPLPPPVNGGLLFFGDVGESLGTRAPHSWASGYQIPTKLWRVEFLYFNGDDLRGWLYKCEQFFEVDDTSPTTKVKLAVVHLEGRALQWHQMFMKGRLTREVPNWEEYIQALNDRTLVYDDPMSELVNLKQVGNFQHYLDKFDEVVNCLELLD</sequence>
<evidence type="ECO:0008006" key="7">
    <source>
        <dbReference type="Google" id="ProtNLM"/>
    </source>
</evidence>
<evidence type="ECO:0000313" key="6">
    <source>
        <dbReference type="Proteomes" id="UP000826271"/>
    </source>
</evidence>
<feature type="compositionally biased region" description="Basic and acidic residues" evidence="2">
    <location>
        <begin position="82"/>
        <end position="91"/>
    </location>
</feature>
<protein>
    <recommendedName>
        <fullName evidence="7">Retrotransposon gag domain-containing protein</fullName>
    </recommendedName>
</protein>
<gene>
    <name evidence="5" type="ORF">BUALT_Bualt08G0040900</name>
</gene>
<keyword evidence="1" id="KW-0175">Coiled coil</keyword>
<dbReference type="Pfam" id="PF03732">
    <property type="entry name" value="Retrotrans_gag"/>
    <property type="match status" value="1"/>
</dbReference>
<evidence type="ECO:0000259" key="4">
    <source>
        <dbReference type="Pfam" id="PF14303"/>
    </source>
</evidence>
<feature type="coiled-coil region" evidence="1">
    <location>
        <begin position="125"/>
        <end position="214"/>
    </location>
</feature>
<feature type="region of interest" description="Disordered" evidence="2">
    <location>
        <begin position="1"/>
        <end position="91"/>
    </location>
</feature>
<dbReference type="EMBL" id="WHWC01000008">
    <property type="protein sequence ID" value="KAG8377514.1"/>
    <property type="molecule type" value="Genomic_DNA"/>
</dbReference>
<feature type="domain" description="No apical meristem-associated C-terminal" evidence="4">
    <location>
        <begin position="3"/>
        <end position="146"/>
    </location>
</feature>
<evidence type="ECO:0000256" key="2">
    <source>
        <dbReference type="SAM" id="MobiDB-lite"/>
    </source>
</evidence>
<dbReference type="Pfam" id="PF14303">
    <property type="entry name" value="NAM-associated"/>
    <property type="match status" value="1"/>
</dbReference>
<reference evidence="5" key="1">
    <citation type="submission" date="2019-10" db="EMBL/GenBank/DDBJ databases">
        <authorList>
            <person name="Zhang R."/>
            <person name="Pan Y."/>
            <person name="Wang J."/>
            <person name="Ma R."/>
            <person name="Yu S."/>
        </authorList>
    </citation>
    <scope>NUCLEOTIDE SEQUENCE</scope>
    <source>
        <strain evidence="5">LA-IB0</strain>
        <tissue evidence="5">Leaf</tissue>
    </source>
</reference>
<evidence type="ECO:0000256" key="1">
    <source>
        <dbReference type="SAM" id="Coils"/>
    </source>
</evidence>
<dbReference type="AlphaFoldDB" id="A0AAV6X559"/>
<name>A0AAV6X559_9LAMI</name>
<dbReference type="InterPro" id="IPR005162">
    <property type="entry name" value="Retrotrans_gag_dom"/>
</dbReference>
<dbReference type="InterPro" id="IPR029466">
    <property type="entry name" value="NAM-associated_C"/>
</dbReference>